<evidence type="ECO:0000256" key="3">
    <source>
        <dbReference type="ARBA" id="ARBA00022679"/>
    </source>
</evidence>
<dbReference type="EC" id="2.3.1.-" evidence="6"/>
<dbReference type="InterPro" id="IPR050680">
    <property type="entry name" value="YpeA/RimI_acetyltransf"/>
</dbReference>
<dbReference type="SUPFAM" id="SSF55729">
    <property type="entry name" value="Acyl-CoA N-acyltransferases (Nat)"/>
    <property type="match status" value="1"/>
</dbReference>
<dbReference type="InterPro" id="IPR000182">
    <property type="entry name" value="GNAT_dom"/>
</dbReference>
<evidence type="ECO:0000256" key="1">
    <source>
        <dbReference type="ARBA" id="ARBA00005395"/>
    </source>
</evidence>
<organism evidence="6">
    <name type="scientific">mine drainage metagenome</name>
    <dbReference type="NCBI Taxonomy" id="410659"/>
    <lineage>
        <taxon>unclassified sequences</taxon>
        <taxon>metagenomes</taxon>
        <taxon>ecological metagenomes</taxon>
    </lineage>
</organism>
<comment type="caution">
    <text evidence="6">The sequence shown here is derived from an EMBL/GenBank/DDBJ whole genome shotgun (WGS) entry which is preliminary data.</text>
</comment>
<proteinExistence type="inferred from homology"/>
<dbReference type="EMBL" id="MLJW01002796">
    <property type="protein sequence ID" value="OIQ73636.1"/>
    <property type="molecule type" value="Genomic_DNA"/>
</dbReference>
<name>A0A1J5Q196_9ZZZZ</name>
<dbReference type="PANTHER" id="PTHR43420">
    <property type="entry name" value="ACETYLTRANSFERASE"/>
    <property type="match status" value="1"/>
</dbReference>
<sequence length="158" mass="17544">MSDYTLREMRAADLAAVYQIECDVYQIDPWSKEQIASELFGVPETRYYIVVESGGEIIGYAGLFSPSSGVEADIQTVTVVKQRQNQGIGRALLANLLEEAARRAAPAVLLEVRVGNDSAIHLYESFGFVEIARRPNYYGRDLHALVMRKPMTESAAVQ</sequence>
<dbReference type="InterPro" id="IPR016181">
    <property type="entry name" value="Acyl_CoA_acyltransferase"/>
</dbReference>
<keyword evidence="4 6" id="KW-0012">Acyltransferase</keyword>
<comment type="similarity">
    <text evidence="1">Belongs to the acetyltransferase family. RimI subfamily.</text>
</comment>
<dbReference type="CDD" id="cd04301">
    <property type="entry name" value="NAT_SF"/>
    <property type="match status" value="1"/>
</dbReference>
<keyword evidence="3 6" id="KW-0808">Transferase</keyword>
<dbReference type="InterPro" id="IPR006464">
    <property type="entry name" value="AcTrfase_RimI/Ard1"/>
</dbReference>
<dbReference type="NCBIfam" id="TIGR01575">
    <property type="entry name" value="rimI"/>
    <property type="match status" value="1"/>
</dbReference>
<dbReference type="Pfam" id="PF00583">
    <property type="entry name" value="Acetyltransf_1"/>
    <property type="match status" value="1"/>
</dbReference>
<evidence type="ECO:0000259" key="5">
    <source>
        <dbReference type="PROSITE" id="PS51186"/>
    </source>
</evidence>
<dbReference type="PANTHER" id="PTHR43420:SF44">
    <property type="entry name" value="ACETYLTRANSFERASE YPEA"/>
    <property type="match status" value="1"/>
</dbReference>
<dbReference type="GO" id="GO:0008080">
    <property type="term" value="F:N-acetyltransferase activity"/>
    <property type="evidence" value="ECO:0007669"/>
    <property type="project" value="InterPro"/>
</dbReference>
<keyword evidence="2" id="KW-0963">Cytoplasm</keyword>
<dbReference type="Gene3D" id="3.40.630.30">
    <property type="match status" value="1"/>
</dbReference>
<dbReference type="PROSITE" id="PS51186">
    <property type="entry name" value="GNAT"/>
    <property type="match status" value="1"/>
</dbReference>
<accession>A0A1J5Q196</accession>
<evidence type="ECO:0000313" key="6">
    <source>
        <dbReference type="EMBL" id="OIQ73636.1"/>
    </source>
</evidence>
<evidence type="ECO:0000256" key="2">
    <source>
        <dbReference type="ARBA" id="ARBA00022490"/>
    </source>
</evidence>
<reference evidence="6" key="1">
    <citation type="submission" date="2016-10" db="EMBL/GenBank/DDBJ databases">
        <title>Sequence of Gallionella enrichment culture.</title>
        <authorList>
            <person name="Poehlein A."/>
            <person name="Muehling M."/>
            <person name="Daniel R."/>
        </authorList>
    </citation>
    <scope>NUCLEOTIDE SEQUENCE</scope>
</reference>
<gene>
    <name evidence="6" type="primary">yncA_2</name>
    <name evidence="6" type="ORF">GALL_447280</name>
</gene>
<feature type="domain" description="N-acetyltransferase" evidence="5">
    <location>
        <begin position="4"/>
        <end position="152"/>
    </location>
</feature>
<dbReference type="AlphaFoldDB" id="A0A1J5Q196"/>
<protein>
    <submittedName>
        <fullName evidence="6">N-acyltransferase YncA</fullName>
        <ecNumber evidence="6">2.3.1.-</ecNumber>
    </submittedName>
</protein>
<evidence type="ECO:0000256" key="4">
    <source>
        <dbReference type="ARBA" id="ARBA00023315"/>
    </source>
</evidence>